<dbReference type="EMBL" id="JNFH02000054">
    <property type="protein sequence ID" value="KKF39415.1"/>
    <property type="molecule type" value="Genomic_DNA"/>
</dbReference>
<protein>
    <submittedName>
        <fullName evidence="1">Uncharacterized protein</fullName>
    </submittedName>
</protein>
<reference evidence="1 2" key="1">
    <citation type="journal article" date="2015" name="Genome Announc.">
        <title>Draft genome sequence of a Halorubrum H3 strain isolated from the burlinskoye salt lake (Altai Krai, Russia).</title>
        <authorList>
            <person name="Rozanov A.S."/>
            <person name="Bryanskaya A.V."/>
            <person name="Malup T.K."/>
            <person name="Kotenko A.V."/>
            <person name="Peltek S.E."/>
        </authorList>
    </citation>
    <scope>NUCLEOTIDE SEQUENCE [LARGE SCALE GENOMIC DNA]</scope>
    <source>
        <strain evidence="1 2">H3</strain>
    </source>
</reference>
<gene>
    <name evidence="1" type="ORF">FK85_28740</name>
</gene>
<proteinExistence type="predicted"/>
<dbReference type="InterPro" id="IPR058819">
    <property type="entry name" value="UvrD_dom-like"/>
</dbReference>
<dbReference type="Proteomes" id="UP000053331">
    <property type="component" value="Unassembled WGS sequence"/>
</dbReference>
<evidence type="ECO:0000313" key="1">
    <source>
        <dbReference type="EMBL" id="KKF39415.1"/>
    </source>
</evidence>
<sequence>MTNFHPERSAAWTETAGEIDAPIDDEAAALLDAGFGIERELRGQTAKAVSETALVRRATRSIAATNGSSWAEAYPDIERLTLLGLSSLSAPHTDLVNALLAATSVTVHVHFREGSGEYLRRRIPDLLAVADPGTEAFE</sequence>
<evidence type="ECO:0000313" key="2">
    <source>
        <dbReference type="Proteomes" id="UP000053331"/>
    </source>
</evidence>
<name>A0A0F8AXQ9_9EURY</name>
<keyword evidence="2" id="KW-1185">Reference proteome</keyword>
<accession>A0A0F8AXQ9</accession>
<dbReference type="Pfam" id="PF26510">
    <property type="entry name" value="Halo_UvrD_like"/>
    <property type="match status" value="1"/>
</dbReference>
<comment type="caution">
    <text evidence="1">The sequence shown here is derived from an EMBL/GenBank/DDBJ whole genome shotgun (WGS) entry which is preliminary data.</text>
</comment>
<organism evidence="1 2">
    <name type="scientific">Halorubrum saccharovorum</name>
    <dbReference type="NCBI Taxonomy" id="2248"/>
    <lineage>
        <taxon>Archaea</taxon>
        <taxon>Methanobacteriati</taxon>
        <taxon>Methanobacteriota</taxon>
        <taxon>Stenosarchaea group</taxon>
        <taxon>Halobacteria</taxon>
        <taxon>Halobacteriales</taxon>
        <taxon>Haloferacaceae</taxon>
        <taxon>Halorubrum</taxon>
    </lineage>
</organism>
<dbReference type="AlphaFoldDB" id="A0A0F8AXQ9"/>